<dbReference type="EMBL" id="JACICC010000001">
    <property type="protein sequence ID" value="MBB3808709.1"/>
    <property type="molecule type" value="Genomic_DNA"/>
</dbReference>
<evidence type="ECO:0000313" key="3">
    <source>
        <dbReference type="Proteomes" id="UP000537592"/>
    </source>
</evidence>
<dbReference type="InterPro" id="IPR029052">
    <property type="entry name" value="Metallo-depent_PP-like"/>
</dbReference>
<reference evidence="2 3" key="1">
    <citation type="submission" date="2020-08" db="EMBL/GenBank/DDBJ databases">
        <title>Genomic Encyclopedia of Type Strains, Phase IV (KMG-IV): sequencing the most valuable type-strain genomes for metagenomic binning, comparative biology and taxonomic classification.</title>
        <authorList>
            <person name="Goeker M."/>
        </authorList>
    </citation>
    <scope>NUCLEOTIDE SEQUENCE [LARGE SCALE GENOMIC DNA]</scope>
    <source>
        <strain evidence="2 3">DSM 28760</strain>
    </source>
</reference>
<accession>A0A7W5Z2C3</accession>
<dbReference type="InterPro" id="IPR004843">
    <property type="entry name" value="Calcineurin-like_PHP"/>
</dbReference>
<dbReference type="RefSeq" id="WP_183750670.1">
    <property type="nucleotide sequence ID" value="NZ_JACICC010000001.1"/>
</dbReference>
<dbReference type="Proteomes" id="UP000537592">
    <property type="component" value="Unassembled WGS sequence"/>
</dbReference>
<comment type="caution">
    <text evidence="2">The sequence shown here is derived from an EMBL/GenBank/DDBJ whole genome shotgun (WGS) entry which is preliminary data.</text>
</comment>
<sequence>MQTLNGHTTLRFNWRPAIRALPDDCLVAAIGDVHGHADLLAVMHDAIKRELDEIGPRSATVIHLGDLIDRGPQNIDSLLLARRGIEGAVNITLRGNHEDRFLAYLAGRSDAIGPWIDAGGGSMFKELDLDPWNVNPEEFRRRFGEDLAQWLEATPFMHRINQLVFVHAGIDPKRPLDRQDPYTLMWTRREWLDQPGPYPEGVAVIHGHIPRRTVDFRSHHRIDLDSGVVNWGVLSGLVISGGRMRLLQVSHAFSPS</sequence>
<dbReference type="EC" id="3.1.3.16" evidence="2"/>
<proteinExistence type="predicted"/>
<gene>
    <name evidence="2" type="ORF">FHS81_000763</name>
</gene>
<dbReference type="Gene3D" id="3.60.21.10">
    <property type="match status" value="1"/>
</dbReference>
<dbReference type="SUPFAM" id="SSF56300">
    <property type="entry name" value="Metallo-dependent phosphatases"/>
    <property type="match status" value="1"/>
</dbReference>
<dbReference type="AlphaFoldDB" id="A0A7W5Z2C3"/>
<protein>
    <submittedName>
        <fullName evidence="2">Serine/threonine protein phosphatase 1</fullName>
        <ecNumber evidence="2">3.1.3.16</ecNumber>
    </submittedName>
</protein>
<evidence type="ECO:0000259" key="1">
    <source>
        <dbReference type="Pfam" id="PF00149"/>
    </source>
</evidence>
<dbReference type="Pfam" id="PF00149">
    <property type="entry name" value="Metallophos"/>
    <property type="match status" value="1"/>
</dbReference>
<keyword evidence="2" id="KW-0378">Hydrolase</keyword>
<dbReference type="GO" id="GO:0005737">
    <property type="term" value="C:cytoplasm"/>
    <property type="evidence" value="ECO:0007669"/>
    <property type="project" value="TreeGrafter"/>
</dbReference>
<dbReference type="GO" id="GO:0004722">
    <property type="term" value="F:protein serine/threonine phosphatase activity"/>
    <property type="evidence" value="ECO:0007669"/>
    <property type="project" value="UniProtKB-EC"/>
</dbReference>
<keyword evidence="3" id="KW-1185">Reference proteome</keyword>
<organism evidence="2 3">
    <name type="scientific">Pseudochelatococcus contaminans</name>
    <dbReference type="NCBI Taxonomy" id="1538103"/>
    <lineage>
        <taxon>Bacteria</taxon>
        <taxon>Pseudomonadati</taxon>
        <taxon>Pseudomonadota</taxon>
        <taxon>Alphaproteobacteria</taxon>
        <taxon>Hyphomicrobiales</taxon>
        <taxon>Chelatococcaceae</taxon>
        <taxon>Pseudochelatococcus</taxon>
    </lineage>
</organism>
<name>A0A7W5Z2C3_9HYPH</name>
<dbReference type="PANTHER" id="PTHR42850:SF4">
    <property type="entry name" value="ZINC-DEPENDENT ENDOPOLYPHOSPHATASE"/>
    <property type="match status" value="1"/>
</dbReference>
<feature type="domain" description="Calcineurin-like phosphoesterase" evidence="1">
    <location>
        <begin position="27"/>
        <end position="212"/>
    </location>
</feature>
<dbReference type="InterPro" id="IPR050126">
    <property type="entry name" value="Ap4A_hydrolase"/>
</dbReference>
<dbReference type="PANTHER" id="PTHR42850">
    <property type="entry name" value="METALLOPHOSPHOESTERASE"/>
    <property type="match status" value="1"/>
</dbReference>
<evidence type="ECO:0000313" key="2">
    <source>
        <dbReference type="EMBL" id="MBB3808709.1"/>
    </source>
</evidence>